<feature type="region of interest" description="Disordered" evidence="1">
    <location>
        <begin position="299"/>
        <end position="343"/>
    </location>
</feature>
<gene>
    <name evidence="3" type="ORF">RM844_29940</name>
</gene>
<evidence type="ECO:0000259" key="2">
    <source>
        <dbReference type="PROSITE" id="PS50943"/>
    </source>
</evidence>
<dbReference type="Gene3D" id="3.30.450.180">
    <property type="match status" value="1"/>
</dbReference>
<comment type="caution">
    <text evidence="3">The sequence shown here is derived from an EMBL/GenBank/DDBJ whole genome shotgun (WGS) entry which is preliminary data.</text>
</comment>
<dbReference type="RefSeq" id="WP_311670567.1">
    <property type="nucleotide sequence ID" value="NZ_JAVREO010000028.1"/>
</dbReference>
<name>A0ABU2K0H3_9ACTN</name>
<dbReference type="CDD" id="cd00093">
    <property type="entry name" value="HTH_XRE"/>
    <property type="match status" value="1"/>
</dbReference>
<dbReference type="SUPFAM" id="SSF47413">
    <property type="entry name" value="lambda repressor-like DNA-binding domains"/>
    <property type="match status" value="1"/>
</dbReference>
<evidence type="ECO:0000256" key="1">
    <source>
        <dbReference type="SAM" id="MobiDB-lite"/>
    </source>
</evidence>
<dbReference type="Pfam" id="PF13560">
    <property type="entry name" value="HTH_31"/>
    <property type="match status" value="1"/>
</dbReference>
<feature type="domain" description="HTH cro/C1-type" evidence="2">
    <location>
        <begin position="34"/>
        <end position="81"/>
    </location>
</feature>
<evidence type="ECO:0000313" key="4">
    <source>
        <dbReference type="Proteomes" id="UP001183410"/>
    </source>
</evidence>
<dbReference type="Gene3D" id="1.10.260.40">
    <property type="entry name" value="lambda repressor-like DNA-binding domains"/>
    <property type="match status" value="1"/>
</dbReference>
<dbReference type="SMART" id="SM00530">
    <property type="entry name" value="HTH_XRE"/>
    <property type="match status" value="1"/>
</dbReference>
<proteinExistence type="predicted"/>
<sequence length="343" mass="36123">MRDGELGAFIRARREAVRPDEVGLPAGARRRTPGLRRAELAMLADVSVEYLTRLEQGRDTRPSGTVLAALSAALRLSGADVLHLQQLASINAGPELCRFTHAGDAGGRATEQRVRPQVRALLGQFEPHAGCVLSHRSDVLAWTEGYARLMGPLGLWESTPPGSPPGSPPNLAWFTFVGSGARLGFPDWAGLADEQVATLHELRWGDGGVDALADRLAAEAGPEFAERWARRPLGAPRSGTRTVHHPEVGDLRLDFEVMQLADEDQRLLLMLAADPASAAAWQRLPATSAGATAAGAQAAGAQAARAGGGGRAERGGHAAEAGRRAGDERGGRAEQPGPEAEAR</sequence>
<feature type="compositionally biased region" description="Basic and acidic residues" evidence="1">
    <location>
        <begin position="311"/>
        <end position="332"/>
    </location>
</feature>
<dbReference type="Pfam" id="PF17765">
    <property type="entry name" value="MLTR_LBD"/>
    <property type="match status" value="1"/>
</dbReference>
<reference evidence="4" key="1">
    <citation type="submission" date="2023-07" db="EMBL/GenBank/DDBJ databases">
        <title>30 novel species of actinomycetes from the DSMZ collection.</title>
        <authorList>
            <person name="Nouioui I."/>
        </authorList>
    </citation>
    <scope>NUCLEOTIDE SEQUENCE [LARGE SCALE GENOMIC DNA]</scope>
    <source>
        <strain evidence="4">DSM 44915</strain>
    </source>
</reference>
<dbReference type="InterPro" id="IPR001387">
    <property type="entry name" value="Cro/C1-type_HTH"/>
</dbReference>
<dbReference type="InterPro" id="IPR041413">
    <property type="entry name" value="MLTR_LBD"/>
</dbReference>
<dbReference type="EMBL" id="JAVREO010000028">
    <property type="protein sequence ID" value="MDT0270501.1"/>
    <property type="molecule type" value="Genomic_DNA"/>
</dbReference>
<evidence type="ECO:0000313" key="3">
    <source>
        <dbReference type="EMBL" id="MDT0270501.1"/>
    </source>
</evidence>
<dbReference type="PROSITE" id="PS50943">
    <property type="entry name" value="HTH_CROC1"/>
    <property type="match status" value="1"/>
</dbReference>
<organism evidence="3 4">
    <name type="scientific">Streptomyces chisholmiae</name>
    <dbReference type="NCBI Taxonomy" id="3075540"/>
    <lineage>
        <taxon>Bacteria</taxon>
        <taxon>Bacillati</taxon>
        <taxon>Actinomycetota</taxon>
        <taxon>Actinomycetes</taxon>
        <taxon>Kitasatosporales</taxon>
        <taxon>Streptomycetaceae</taxon>
        <taxon>Streptomyces</taxon>
    </lineage>
</organism>
<protein>
    <submittedName>
        <fullName evidence="3">Helix-turn-helix domain-containing protein</fullName>
    </submittedName>
</protein>
<dbReference type="Proteomes" id="UP001183410">
    <property type="component" value="Unassembled WGS sequence"/>
</dbReference>
<accession>A0ABU2K0H3</accession>
<dbReference type="PANTHER" id="PTHR35010:SF2">
    <property type="entry name" value="BLL4672 PROTEIN"/>
    <property type="match status" value="1"/>
</dbReference>
<dbReference type="PANTHER" id="PTHR35010">
    <property type="entry name" value="BLL4672 PROTEIN-RELATED"/>
    <property type="match status" value="1"/>
</dbReference>
<keyword evidence="4" id="KW-1185">Reference proteome</keyword>
<dbReference type="InterPro" id="IPR010982">
    <property type="entry name" value="Lambda_DNA-bd_dom_sf"/>
</dbReference>